<reference evidence="1 2" key="1">
    <citation type="journal article" date="2016" name="G3 (Bethesda)">
        <title>First Draft Assembly and Annotation of the Genome of a California Endemic Oak Quercus lobata Nee (Fagaceae).</title>
        <authorList>
            <person name="Sork V.L."/>
            <person name="Fitz-Gibbon S.T."/>
            <person name="Puiu D."/>
            <person name="Crepeau M."/>
            <person name="Gugger P.F."/>
            <person name="Sherman R."/>
            <person name="Stevens K."/>
            <person name="Langley C.H."/>
            <person name="Pellegrini M."/>
            <person name="Salzberg S.L."/>
        </authorList>
    </citation>
    <scope>NUCLEOTIDE SEQUENCE [LARGE SCALE GENOMIC DNA]</scope>
    <source>
        <strain evidence="1 2">cv. SW786</strain>
    </source>
</reference>
<proteinExistence type="predicted"/>
<keyword evidence="2" id="KW-1185">Reference proteome</keyword>
<evidence type="ECO:0000313" key="2">
    <source>
        <dbReference type="Proteomes" id="UP000594261"/>
    </source>
</evidence>
<dbReference type="InParanoid" id="A0A7N2LXW5"/>
<reference evidence="1" key="2">
    <citation type="submission" date="2021-01" db="UniProtKB">
        <authorList>
            <consortium name="EnsemblPlants"/>
        </authorList>
    </citation>
    <scope>IDENTIFICATION</scope>
</reference>
<dbReference type="EnsemblPlants" id="QL06p019354:mrna">
    <property type="protein sequence ID" value="QL06p019354:mrna"/>
    <property type="gene ID" value="QL06p019354"/>
</dbReference>
<sequence length="131" mass="15269">MDSHSHRKLSNQIDCSSRVSLSKFNAIEHKFIPTLDAYLVDYGERYDIQVPRKNILNWINHQSTESSISFWVGPEFPSIAICVAIHLIPLKDSYDNNDKYVSLRDDIIVFVISTFLQIVPIIEEFWRLDAR</sequence>
<name>A0A7N2LXW5_QUELO</name>
<dbReference type="AlphaFoldDB" id="A0A7N2LXW5"/>
<protein>
    <submittedName>
        <fullName evidence="1">Uncharacterized protein</fullName>
    </submittedName>
</protein>
<dbReference type="EMBL" id="LRBV02000006">
    <property type="status" value="NOT_ANNOTATED_CDS"/>
    <property type="molecule type" value="Genomic_DNA"/>
</dbReference>
<dbReference type="Gramene" id="QL06p019354:mrna">
    <property type="protein sequence ID" value="QL06p019354:mrna"/>
    <property type="gene ID" value="QL06p019354"/>
</dbReference>
<organism evidence="1 2">
    <name type="scientific">Quercus lobata</name>
    <name type="common">Valley oak</name>
    <dbReference type="NCBI Taxonomy" id="97700"/>
    <lineage>
        <taxon>Eukaryota</taxon>
        <taxon>Viridiplantae</taxon>
        <taxon>Streptophyta</taxon>
        <taxon>Embryophyta</taxon>
        <taxon>Tracheophyta</taxon>
        <taxon>Spermatophyta</taxon>
        <taxon>Magnoliopsida</taxon>
        <taxon>eudicotyledons</taxon>
        <taxon>Gunneridae</taxon>
        <taxon>Pentapetalae</taxon>
        <taxon>rosids</taxon>
        <taxon>fabids</taxon>
        <taxon>Fagales</taxon>
        <taxon>Fagaceae</taxon>
        <taxon>Quercus</taxon>
    </lineage>
</organism>
<evidence type="ECO:0000313" key="1">
    <source>
        <dbReference type="EnsemblPlants" id="QL06p019354:mrna"/>
    </source>
</evidence>
<dbReference type="Proteomes" id="UP000594261">
    <property type="component" value="Chromosome 6"/>
</dbReference>
<accession>A0A7N2LXW5</accession>